<gene>
    <name evidence="11" type="ordered locus">Fleli_3542</name>
</gene>
<dbReference type="PROSITE" id="PS51012">
    <property type="entry name" value="ABC_TM2"/>
    <property type="match status" value="1"/>
</dbReference>
<dbReference type="HOGENOM" id="CLU_060703_3_0_10"/>
<evidence type="ECO:0000256" key="4">
    <source>
        <dbReference type="ARBA" id="ARBA00022475"/>
    </source>
</evidence>
<feature type="transmembrane region" description="Helical" evidence="9">
    <location>
        <begin position="264"/>
        <end position="282"/>
    </location>
</feature>
<dbReference type="RefSeq" id="WP_014799286.1">
    <property type="nucleotide sequence ID" value="NC_018018.1"/>
</dbReference>
<dbReference type="GO" id="GO:0015920">
    <property type="term" value="P:lipopolysaccharide transport"/>
    <property type="evidence" value="ECO:0007669"/>
    <property type="project" value="TreeGrafter"/>
</dbReference>
<sequence>MAQNLTQNNTDLTDDYWTEEIVPKGSLFDLKLKEVWKYRDLIFLFVKRDFVAQYKQTVLGPTWHFIVPFVTTILYVIVFGNIMNVTTDGIHPFLFYLTSTLSWSFFSKCLQGTAVTFSANQAIFGKVYFPRLVTPISTIISALLNFTISLVLLIGSVAYFYLFTDEKIFLSNWFFALPLLLFISGLLALGLGIIISSLTTKYKDLTVFIGFGVQLLMFFSAVLYPLSQIPAEYAWAAKYNPLVPLMEAFRMAFLGVGSVNFIDVVYTGILSVVVFIIGIVLFNRTERTFMDTV</sequence>
<evidence type="ECO:0000256" key="5">
    <source>
        <dbReference type="ARBA" id="ARBA00022519"/>
    </source>
</evidence>
<evidence type="ECO:0000256" key="3">
    <source>
        <dbReference type="ARBA" id="ARBA00022448"/>
    </source>
</evidence>
<keyword evidence="3 9" id="KW-0813">Transport</keyword>
<dbReference type="PANTHER" id="PTHR30413:SF8">
    <property type="entry name" value="TRANSPORT PERMEASE PROTEIN"/>
    <property type="match status" value="1"/>
</dbReference>
<keyword evidence="7 9" id="KW-1133">Transmembrane helix</keyword>
<reference evidence="12" key="1">
    <citation type="submission" date="2012-06" db="EMBL/GenBank/DDBJ databases">
        <title>The complete genome of Flexibacter litoralis DSM 6794.</title>
        <authorList>
            <person name="Lucas S."/>
            <person name="Copeland A."/>
            <person name="Lapidus A."/>
            <person name="Glavina del Rio T."/>
            <person name="Dalin E."/>
            <person name="Tice H."/>
            <person name="Bruce D."/>
            <person name="Goodwin L."/>
            <person name="Pitluck S."/>
            <person name="Peters L."/>
            <person name="Ovchinnikova G."/>
            <person name="Lu M."/>
            <person name="Kyrpides N."/>
            <person name="Mavromatis K."/>
            <person name="Ivanova N."/>
            <person name="Brettin T."/>
            <person name="Detter J.C."/>
            <person name="Han C."/>
            <person name="Larimer F."/>
            <person name="Land M."/>
            <person name="Hauser L."/>
            <person name="Markowitz V."/>
            <person name="Cheng J.-F."/>
            <person name="Hugenholtz P."/>
            <person name="Woyke T."/>
            <person name="Wu D."/>
            <person name="Spring S."/>
            <person name="Lang E."/>
            <person name="Kopitz M."/>
            <person name="Brambilla E."/>
            <person name="Klenk H.-P."/>
            <person name="Eisen J.A."/>
        </authorList>
    </citation>
    <scope>NUCLEOTIDE SEQUENCE [LARGE SCALE GENOMIC DNA]</scope>
    <source>
        <strain evidence="12">ATCC 23117 / DSM 6794 / NBRC 15988 / NCIMB 1366 / Sio-4</strain>
    </source>
</reference>
<accession>I4APH6</accession>
<keyword evidence="6 9" id="KW-0812">Transmembrane</keyword>
<keyword evidence="4 9" id="KW-1003">Cell membrane</keyword>
<dbReference type="PRINTS" id="PR00164">
    <property type="entry name" value="ABC2TRNSPORT"/>
</dbReference>
<dbReference type="Proteomes" id="UP000006054">
    <property type="component" value="Chromosome"/>
</dbReference>
<feature type="domain" description="ABC transmembrane type-2" evidence="10">
    <location>
        <begin position="59"/>
        <end position="285"/>
    </location>
</feature>
<comment type="similarity">
    <text evidence="2 9">Belongs to the ABC-2 integral membrane protein family.</text>
</comment>
<comment type="subcellular location">
    <subcellularLocation>
        <location evidence="1">Cell inner membrane</location>
        <topology evidence="1">Multi-pass membrane protein</topology>
    </subcellularLocation>
    <subcellularLocation>
        <location evidence="9">Cell membrane</location>
        <topology evidence="9">Multi-pass membrane protein</topology>
    </subcellularLocation>
</comment>
<feature type="transmembrane region" description="Helical" evidence="9">
    <location>
        <begin position="63"/>
        <end position="82"/>
    </location>
</feature>
<dbReference type="AlphaFoldDB" id="I4APH6"/>
<dbReference type="GO" id="GO:0043190">
    <property type="term" value="C:ATP-binding cassette (ABC) transporter complex"/>
    <property type="evidence" value="ECO:0007669"/>
    <property type="project" value="InterPro"/>
</dbReference>
<name>I4APH6_BERLS</name>
<evidence type="ECO:0000313" key="11">
    <source>
        <dbReference type="EMBL" id="AFM05861.1"/>
    </source>
</evidence>
<organism evidence="11 12">
    <name type="scientific">Bernardetia litoralis (strain ATCC 23117 / DSM 6794 / NBRC 15988 / NCIMB 1366 / Fx l1 / Sio-4)</name>
    <name type="common">Flexibacter litoralis</name>
    <dbReference type="NCBI Taxonomy" id="880071"/>
    <lineage>
        <taxon>Bacteria</taxon>
        <taxon>Pseudomonadati</taxon>
        <taxon>Bacteroidota</taxon>
        <taxon>Cytophagia</taxon>
        <taxon>Cytophagales</taxon>
        <taxon>Bernardetiaceae</taxon>
        <taxon>Bernardetia</taxon>
    </lineage>
</organism>
<feature type="transmembrane region" description="Helical" evidence="9">
    <location>
        <begin position="94"/>
        <end position="119"/>
    </location>
</feature>
<feature type="transmembrane region" description="Helical" evidence="9">
    <location>
        <begin position="207"/>
        <end position="227"/>
    </location>
</feature>
<dbReference type="GO" id="GO:0140359">
    <property type="term" value="F:ABC-type transporter activity"/>
    <property type="evidence" value="ECO:0007669"/>
    <property type="project" value="InterPro"/>
</dbReference>
<proteinExistence type="inferred from homology"/>
<dbReference type="InterPro" id="IPR047817">
    <property type="entry name" value="ABC2_TM_bact-type"/>
</dbReference>
<dbReference type="PATRIC" id="fig|880071.3.peg.3549"/>
<evidence type="ECO:0000256" key="7">
    <source>
        <dbReference type="ARBA" id="ARBA00022989"/>
    </source>
</evidence>
<feature type="transmembrane region" description="Helical" evidence="9">
    <location>
        <begin position="174"/>
        <end position="195"/>
    </location>
</feature>
<dbReference type="OrthoDB" id="9786910at2"/>
<evidence type="ECO:0000256" key="8">
    <source>
        <dbReference type="ARBA" id="ARBA00023136"/>
    </source>
</evidence>
<evidence type="ECO:0000256" key="9">
    <source>
        <dbReference type="RuleBase" id="RU361157"/>
    </source>
</evidence>
<dbReference type="STRING" id="880071.Fleli_3542"/>
<dbReference type="Pfam" id="PF01061">
    <property type="entry name" value="ABC2_membrane"/>
    <property type="match status" value="1"/>
</dbReference>
<keyword evidence="8 9" id="KW-0472">Membrane</keyword>
<dbReference type="InterPro" id="IPR000412">
    <property type="entry name" value="ABC_2_transport"/>
</dbReference>
<evidence type="ECO:0000259" key="10">
    <source>
        <dbReference type="PROSITE" id="PS51012"/>
    </source>
</evidence>
<evidence type="ECO:0000256" key="6">
    <source>
        <dbReference type="ARBA" id="ARBA00022692"/>
    </source>
</evidence>
<evidence type="ECO:0000256" key="2">
    <source>
        <dbReference type="ARBA" id="ARBA00007783"/>
    </source>
</evidence>
<dbReference type="PANTHER" id="PTHR30413">
    <property type="entry name" value="INNER MEMBRANE TRANSPORT PERMEASE"/>
    <property type="match status" value="1"/>
</dbReference>
<evidence type="ECO:0000256" key="1">
    <source>
        <dbReference type="ARBA" id="ARBA00004429"/>
    </source>
</evidence>
<feature type="transmembrane region" description="Helical" evidence="9">
    <location>
        <begin position="139"/>
        <end position="162"/>
    </location>
</feature>
<evidence type="ECO:0000313" key="12">
    <source>
        <dbReference type="Proteomes" id="UP000006054"/>
    </source>
</evidence>
<dbReference type="KEGG" id="fli:Fleli_3542"/>
<protein>
    <recommendedName>
        <fullName evidence="9">Transport permease protein</fullName>
    </recommendedName>
</protein>
<dbReference type="InterPro" id="IPR013525">
    <property type="entry name" value="ABC2_TM"/>
</dbReference>
<dbReference type="EMBL" id="CP003345">
    <property type="protein sequence ID" value="AFM05861.1"/>
    <property type="molecule type" value="Genomic_DNA"/>
</dbReference>
<keyword evidence="12" id="KW-1185">Reference proteome</keyword>
<keyword evidence="5" id="KW-0997">Cell inner membrane</keyword>
<dbReference type="eggNOG" id="COG1682">
    <property type="taxonomic scope" value="Bacteria"/>
</dbReference>